<reference evidence="2" key="2">
    <citation type="journal article" date="2023" name="IMA Fungus">
        <title>Comparative genomic study of the Penicillium genus elucidates a diverse pangenome and 15 lateral gene transfer events.</title>
        <authorList>
            <person name="Petersen C."/>
            <person name="Sorensen T."/>
            <person name="Nielsen M.R."/>
            <person name="Sondergaard T.E."/>
            <person name="Sorensen J.L."/>
            <person name="Fitzpatrick D.A."/>
            <person name="Frisvad J.C."/>
            <person name="Nielsen K.L."/>
        </authorList>
    </citation>
    <scope>NUCLEOTIDE SEQUENCE</scope>
    <source>
        <strain evidence="2">IBT 19713</strain>
    </source>
</reference>
<evidence type="ECO:0000313" key="2">
    <source>
        <dbReference type="EMBL" id="KAJ5224018.1"/>
    </source>
</evidence>
<protein>
    <submittedName>
        <fullName evidence="2">Uncharacterized protein</fullName>
    </submittedName>
</protein>
<feature type="compositionally biased region" description="Polar residues" evidence="1">
    <location>
        <begin position="54"/>
        <end position="68"/>
    </location>
</feature>
<accession>A0A9W9NS82</accession>
<comment type="caution">
    <text evidence="2">The sequence shown here is derived from an EMBL/GenBank/DDBJ whole genome shotgun (WGS) entry which is preliminary data.</text>
</comment>
<dbReference type="RefSeq" id="XP_058328201.1">
    <property type="nucleotide sequence ID" value="XM_058477856.1"/>
</dbReference>
<feature type="compositionally biased region" description="Basic and acidic residues" evidence="1">
    <location>
        <begin position="87"/>
        <end position="115"/>
    </location>
</feature>
<feature type="region of interest" description="Disordered" evidence="1">
    <location>
        <begin position="1"/>
        <end position="115"/>
    </location>
</feature>
<gene>
    <name evidence="2" type="ORF">N7468_008560</name>
</gene>
<reference evidence="2" key="1">
    <citation type="submission" date="2022-11" db="EMBL/GenBank/DDBJ databases">
        <authorList>
            <person name="Petersen C."/>
        </authorList>
    </citation>
    <scope>NUCLEOTIDE SEQUENCE</scope>
    <source>
        <strain evidence="2">IBT 19713</strain>
    </source>
</reference>
<feature type="compositionally biased region" description="Basic and acidic residues" evidence="1">
    <location>
        <begin position="16"/>
        <end position="27"/>
    </location>
</feature>
<proteinExistence type="predicted"/>
<dbReference type="Proteomes" id="UP001150941">
    <property type="component" value="Unassembled WGS sequence"/>
</dbReference>
<evidence type="ECO:0000313" key="3">
    <source>
        <dbReference type="Proteomes" id="UP001150941"/>
    </source>
</evidence>
<evidence type="ECO:0000256" key="1">
    <source>
        <dbReference type="SAM" id="MobiDB-lite"/>
    </source>
</evidence>
<name>A0A9W9NS82_9EURO</name>
<keyword evidence="3" id="KW-1185">Reference proteome</keyword>
<organism evidence="2 3">
    <name type="scientific">Penicillium chermesinum</name>
    <dbReference type="NCBI Taxonomy" id="63820"/>
    <lineage>
        <taxon>Eukaryota</taxon>
        <taxon>Fungi</taxon>
        <taxon>Dikarya</taxon>
        <taxon>Ascomycota</taxon>
        <taxon>Pezizomycotina</taxon>
        <taxon>Eurotiomycetes</taxon>
        <taxon>Eurotiomycetidae</taxon>
        <taxon>Eurotiales</taxon>
        <taxon>Aspergillaceae</taxon>
        <taxon>Penicillium</taxon>
    </lineage>
</organism>
<dbReference type="GeneID" id="83205159"/>
<dbReference type="AlphaFoldDB" id="A0A9W9NS82"/>
<dbReference type="EMBL" id="JAPQKS010000006">
    <property type="protein sequence ID" value="KAJ5224018.1"/>
    <property type="molecule type" value="Genomic_DNA"/>
</dbReference>
<sequence length="182" mass="20480">MAGKVPRPAFVEDWDDTTHEPIPESQREANIGAKVASNRLDPRFHEPIDGASDSGYSSRTAATFNSTQSGPSGGKSPPGPLKQLDGPNRDIVRKPSSRKERKEKERRPAREERMMGYHHHAPVVQNKPRRRDSLRHSYQPEIYYEGAYQYPLDSRRTPNHGPAICLQLSPAYAGRHPYATPT</sequence>
<dbReference type="OrthoDB" id="5407458at2759"/>